<dbReference type="Proteomes" id="UP000305282">
    <property type="component" value="Unassembled WGS sequence"/>
</dbReference>
<organism evidence="1 2">
    <name type="scientific">Candidatus Frankia alpina</name>
    <dbReference type="NCBI Taxonomy" id="2699483"/>
    <lineage>
        <taxon>Bacteria</taxon>
        <taxon>Bacillati</taxon>
        <taxon>Actinomycetota</taxon>
        <taxon>Actinomycetes</taxon>
        <taxon>Frankiales</taxon>
        <taxon>Frankiaceae</taxon>
        <taxon>Frankia</taxon>
    </lineage>
</organism>
<comment type="caution">
    <text evidence="1">The sequence shown here is derived from an EMBL/GenBank/DDBJ whole genome shotgun (WGS) entry which is preliminary data.</text>
</comment>
<dbReference type="EMBL" id="SSXH01000018">
    <property type="protein sequence ID" value="THJ76071.1"/>
    <property type="molecule type" value="Genomic_DNA"/>
</dbReference>
<accession>A0A4S5EU84</accession>
<proteinExistence type="predicted"/>
<evidence type="ECO:0000313" key="2">
    <source>
        <dbReference type="Proteomes" id="UP000305282"/>
    </source>
</evidence>
<reference evidence="1 2" key="1">
    <citation type="submission" date="2019-04" db="EMBL/GenBank/DDBJ databases">
        <title>Draft genome sequences for three unisolated Alnus-infective Frankia Sp+ strains, AgTrS, AiOr and AvVan, the first sequenced Frankia strains able to sporulate in-planta.</title>
        <authorList>
            <person name="Bethencourt L."/>
            <person name="Vautrin F."/>
            <person name="Taib N."/>
            <person name="Dubost A."/>
            <person name="Castro-Garcia L."/>
            <person name="Imbaud O."/>
            <person name="Abrouk D."/>
            <person name="Fournier P."/>
            <person name="Briolay J."/>
            <person name="Nguyen A."/>
            <person name="Normand P."/>
            <person name="Fernandez M.P."/>
            <person name="Brochier-Armanet C."/>
            <person name="Herrera-Belaroussi A."/>
        </authorList>
    </citation>
    <scope>NUCLEOTIDE SEQUENCE [LARGE SCALE GENOMIC DNA]</scope>
    <source>
        <strain evidence="1 2">AvVan</strain>
    </source>
</reference>
<dbReference type="RefSeq" id="WP_136446611.1">
    <property type="nucleotide sequence ID" value="NZ_SSXH01000018.1"/>
</dbReference>
<protein>
    <submittedName>
        <fullName evidence="1">Uncharacterized protein</fullName>
    </submittedName>
</protein>
<keyword evidence="2" id="KW-1185">Reference proteome</keyword>
<sequence>MSVLLELLAAGVAGAGVAVPLTLGVARRRATEYVAVPPIWTGERGQGTTPASEPAPMVPPAPVLVPVTTPASTAVRASAVPVPAPVTVPAGAAGVGGDLYPAARAVVAAAGSTGQAVAALQELGAAHGAPLDHGSAFLLAMVLQEQQPPSPQVAEDELPISVAAMAMILSADAMALVTAGSPLARTVVQRELDLTDAETATAVRLLQERGAAS</sequence>
<evidence type="ECO:0000313" key="1">
    <source>
        <dbReference type="EMBL" id="THJ76071.1"/>
    </source>
</evidence>
<name>A0A4S5EU84_9ACTN</name>
<dbReference type="AlphaFoldDB" id="A0A4S5EU84"/>
<gene>
    <name evidence="1" type="ORF">E7Y31_01790</name>
</gene>